<proteinExistence type="predicted"/>
<dbReference type="PROSITE" id="PS00198">
    <property type="entry name" value="4FE4S_FER_1"/>
    <property type="match status" value="1"/>
</dbReference>
<evidence type="ECO:0000313" key="8">
    <source>
        <dbReference type="Proteomes" id="UP001349994"/>
    </source>
</evidence>
<name>A0ABU6IEI7_9ACTN</name>
<comment type="caution">
    <text evidence="7">The sequence shown here is derived from an EMBL/GenBank/DDBJ whole genome shotgun (WGS) entry which is preliminary data.</text>
</comment>
<accession>A0ABU6IEI7</accession>
<evidence type="ECO:0000256" key="2">
    <source>
        <dbReference type="ARBA" id="ARBA00022485"/>
    </source>
</evidence>
<dbReference type="PANTHER" id="PTHR24960">
    <property type="entry name" value="PHOTOSYSTEM I IRON-SULFUR CENTER-RELATED"/>
    <property type="match status" value="1"/>
</dbReference>
<organism evidence="7 8">
    <name type="scientific">Adlercreutzia wanghongyangiae</name>
    <dbReference type="NCBI Taxonomy" id="3111451"/>
    <lineage>
        <taxon>Bacteria</taxon>
        <taxon>Bacillati</taxon>
        <taxon>Actinomycetota</taxon>
        <taxon>Coriobacteriia</taxon>
        <taxon>Eggerthellales</taxon>
        <taxon>Eggerthellaceae</taxon>
        <taxon>Adlercreutzia</taxon>
    </lineage>
</organism>
<reference evidence="7 8" key="1">
    <citation type="submission" date="2024-01" db="EMBL/GenBank/DDBJ databases">
        <title>novel species in genus Adlercreutzia.</title>
        <authorList>
            <person name="Liu X."/>
        </authorList>
    </citation>
    <scope>NUCLEOTIDE SEQUENCE [LARGE SCALE GENOMIC DNA]</scope>
    <source>
        <strain evidence="7 8">R7</strain>
    </source>
</reference>
<keyword evidence="2" id="KW-0004">4Fe-4S</keyword>
<dbReference type="InterPro" id="IPR017900">
    <property type="entry name" value="4Fe4S_Fe_S_CS"/>
</dbReference>
<evidence type="ECO:0000256" key="3">
    <source>
        <dbReference type="ARBA" id="ARBA00022723"/>
    </source>
</evidence>
<gene>
    <name evidence="7" type="ORF">VIN30_00080</name>
</gene>
<dbReference type="InterPro" id="IPR050157">
    <property type="entry name" value="PSI_iron-sulfur_center"/>
</dbReference>
<feature type="domain" description="4Fe-4S ferredoxin-type" evidence="6">
    <location>
        <begin position="216"/>
        <end position="248"/>
    </location>
</feature>
<protein>
    <submittedName>
        <fullName evidence="7">4Fe-4S dicluster domain-containing protein</fullName>
    </submittedName>
</protein>
<keyword evidence="4" id="KW-0408">Iron</keyword>
<dbReference type="CDD" id="cd16373">
    <property type="entry name" value="DMSOR_beta_like"/>
    <property type="match status" value="1"/>
</dbReference>
<comment type="cofactor">
    <cofactor evidence="1">
        <name>[4Fe-4S] cluster</name>
        <dbReference type="ChEBI" id="CHEBI:49883"/>
    </cofactor>
</comment>
<evidence type="ECO:0000259" key="6">
    <source>
        <dbReference type="PROSITE" id="PS51379"/>
    </source>
</evidence>
<dbReference type="RefSeq" id="WP_338208261.1">
    <property type="nucleotide sequence ID" value="NZ_JAYMFF010000001.1"/>
</dbReference>
<dbReference type="Proteomes" id="UP001349994">
    <property type="component" value="Unassembled WGS sequence"/>
</dbReference>
<dbReference type="Gene3D" id="3.30.70.20">
    <property type="match status" value="2"/>
</dbReference>
<dbReference type="EMBL" id="JAYMFF010000001">
    <property type="protein sequence ID" value="MEC4174848.1"/>
    <property type="molecule type" value="Genomic_DNA"/>
</dbReference>
<feature type="domain" description="4Fe-4S ferredoxin-type" evidence="6">
    <location>
        <begin position="83"/>
        <end position="113"/>
    </location>
</feature>
<evidence type="ECO:0000256" key="5">
    <source>
        <dbReference type="ARBA" id="ARBA00023014"/>
    </source>
</evidence>
<dbReference type="PROSITE" id="PS51379">
    <property type="entry name" value="4FE4S_FER_2"/>
    <property type="match status" value="3"/>
</dbReference>
<keyword evidence="5" id="KW-0411">Iron-sulfur</keyword>
<dbReference type="Pfam" id="PF12838">
    <property type="entry name" value="Fer4_7"/>
    <property type="match status" value="1"/>
</dbReference>
<keyword evidence="8" id="KW-1185">Reference proteome</keyword>
<dbReference type="Pfam" id="PF13187">
    <property type="entry name" value="Fer4_9"/>
    <property type="match status" value="1"/>
</dbReference>
<dbReference type="InterPro" id="IPR017896">
    <property type="entry name" value="4Fe4S_Fe-S-bd"/>
</dbReference>
<evidence type="ECO:0000256" key="4">
    <source>
        <dbReference type="ARBA" id="ARBA00023004"/>
    </source>
</evidence>
<dbReference type="PANTHER" id="PTHR24960:SF79">
    <property type="entry name" value="PHOTOSYSTEM I IRON-SULFUR CENTER"/>
    <property type="match status" value="1"/>
</dbReference>
<evidence type="ECO:0000256" key="1">
    <source>
        <dbReference type="ARBA" id="ARBA00001966"/>
    </source>
</evidence>
<dbReference type="SUPFAM" id="SSF54862">
    <property type="entry name" value="4Fe-4S ferredoxins"/>
    <property type="match status" value="1"/>
</dbReference>
<evidence type="ECO:0000313" key="7">
    <source>
        <dbReference type="EMBL" id="MEC4174848.1"/>
    </source>
</evidence>
<sequence>MSKEMKEVGAPASTVAPEAAAGAAPEMAAEVAFVAEAAEAKREPHGGITRRGLLIGVGSTVALMGLGGLRYAGHNPLNRPPGGADEAHLVSACIRCERCYEACPRQAIVPAKIEDGLLGMRSPMLDFNTGNYCDFCSEENGGVPLCVEVCPTEALALPADAVVGDPETAETGNVIIGTAQIDPRTCLAYRLTGCRDCYDACKYGAIELQDEGGANPIPYVVEDKCNGCGACQAVCLSLSSGSIKSTERAIVVRPVEV</sequence>
<keyword evidence="3" id="KW-0479">Metal-binding</keyword>
<feature type="domain" description="4Fe-4S ferredoxin-type" evidence="6">
    <location>
        <begin position="177"/>
        <end position="211"/>
    </location>
</feature>